<dbReference type="PATRIC" id="fig|1349767.4.peg.4127"/>
<feature type="region of interest" description="Disordered" evidence="1">
    <location>
        <begin position="242"/>
        <end position="268"/>
    </location>
</feature>
<dbReference type="Pfam" id="PF10988">
    <property type="entry name" value="DUF2807"/>
    <property type="match status" value="1"/>
</dbReference>
<sequence length="268" mass="28150">MRTLIKVGASLLLLAFALIAVSYSMLRTQGVSSPNSAAGRALRSEVRQVSADITVIDLNGPINLTLRKGATASLKVRGEQRLLGNIDTSEDGNTLHIGPKGMLLHHRQPLSVELVLPWLAQLEVHGNGDSSVNGFSGDSFVLKVHGSGNVTFNGRFKEIVASVYGSGDVNLNGGNSDSVELEMVGSGQITASGGSKEVKATLTGSGDIDAEHLSADKVEVLLQGSGTTSVYARKEAELTLRGSGDIKVRGNPERRSSNRTGSGEISWD</sequence>
<evidence type="ECO:0000313" key="4">
    <source>
        <dbReference type="Proteomes" id="UP000027604"/>
    </source>
</evidence>
<dbReference type="EMBL" id="HG322949">
    <property type="protein sequence ID" value="CDG83012.1"/>
    <property type="molecule type" value="Genomic_DNA"/>
</dbReference>
<dbReference type="eggNOG" id="COG3595">
    <property type="taxonomic scope" value="Bacteria"/>
</dbReference>
<reference evidence="3 4" key="1">
    <citation type="journal article" date="2015" name="Genome Announc.">
        <title>Genome Sequence of Mushroom Soft-Rot Pathogen Janthinobacterium agaricidamnosum.</title>
        <authorList>
            <person name="Graupner K."/>
            <person name="Lackner G."/>
            <person name="Hertweck C."/>
        </authorList>
    </citation>
    <scope>NUCLEOTIDE SEQUENCE [LARGE SCALE GENOMIC DNA]</scope>
    <source>
        <strain evidence="4">NBRC 102515 / DSM 9628</strain>
    </source>
</reference>
<accession>W0V6Y1</accession>
<protein>
    <recommendedName>
        <fullName evidence="2">Putative auto-transporter adhesin head GIN domain-containing protein</fullName>
    </recommendedName>
</protein>
<dbReference type="Proteomes" id="UP000027604">
    <property type="component" value="Chromosome I"/>
</dbReference>
<dbReference type="STRING" id="1349767.GJA_2378"/>
<dbReference type="Gene3D" id="2.160.20.120">
    <property type="match status" value="1"/>
</dbReference>
<evidence type="ECO:0000313" key="3">
    <source>
        <dbReference type="EMBL" id="CDG83012.1"/>
    </source>
</evidence>
<dbReference type="HOGENOM" id="CLU_072746_3_1_4"/>
<dbReference type="PANTHER" id="PTHR39200:SF1">
    <property type="entry name" value="AUTO-TRANSPORTER ADHESIN HEAD GIN DOMAIN-CONTAINING PROTEIN-RELATED"/>
    <property type="match status" value="1"/>
</dbReference>
<proteinExistence type="predicted"/>
<name>W0V6Y1_9BURK</name>
<dbReference type="AlphaFoldDB" id="W0V6Y1"/>
<feature type="compositionally biased region" description="Polar residues" evidence="1">
    <location>
        <begin position="258"/>
        <end position="268"/>
    </location>
</feature>
<dbReference type="InterPro" id="IPR021255">
    <property type="entry name" value="DUF2807"/>
</dbReference>
<dbReference type="OrthoDB" id="8742282at2"/>
<dbReference type="RefSeq" id="WP_038492065.1">
    <property type="nucleotide sequence ID" value="NZ_BCTH01000033.1"/>
</dbReference>
<organism evidence="3 4">
    <name type="scientific">Janthinobacterium agaricidamnosum NBRC 102515 = DSM 9628</name>
    <dbReference type="NCBI Taxonomy" id="1349767"/>
    <lineage>
        <taxon>Bacteria</taxon>
        <taxon>Pseudomonadati</taxon>
        <taxon>Pseudomonadota</taxon>
        <taxon>Betaproteobacteria</taxon>
        <taxon>Burkholderiales</taxon>
        <taxon>Oxalobacteraceae</taxon>
        <taxon>Janthinobacterium</taxon>
    </lineage>
</organism>
<keyword evidence="4" id="KW-1185">Reference proteome</keyword>
<evidence type="ECO:0000256" key="1">
    <source>
        <dbReference type="SAM" id="MobiDB-lite"/>
    </source>
</evidence>
<feature type="domain" description="Putative auto-transporter adhesin head GIN" evidence="2">
    <location>
        <begin position="54"/>
        <end position="252"/>
    </location>
</feature>
<gene>
    <name evidence="3" type="ORF">GJA_2378</name>
</gene>
<dbReference type="PANTHER" id="PTHR39200">
    <property type="entry name" value="HYPOTHETICAL EXPORTED PROTEIN"/>
    <property type="match status" value="1"/>
</dbReference>
<feature type="compositionally biased region" description="Basic and acidic residues" evidence="1">
    <location>
        <begin position="242"/>
        <end position="256"/>
    </location>
</feature>
<dbReference type="KEGG" id="jag:GJA_2378"/>
<evidence type="ECO:0000259" key="2">
    <source>
        <dbReference type="Pfam" id="PF10988"/>
    </source>
</evidence>